<accession>A0BEE2</accession>
<organism evidence="3 4">
    <name type="scientific">Paramecium tetraurelia</name>
    <dbReference type="NCBI Taxonomy" id="5888"/>
    <lineage>
        <taxon>Eukaryota</taxon>
        <taxon>Sar</taxon>
        <taxon>Alveolata</taxon>
        <taxon>Ciliophora</taxon>
        <taxon>Intramacronucleata</taxon>
        <taxon>Oligohymenophorea</taxon>
        <taxon>Peniculida</taxon>
        <taxon>Parameciidae</taxon>
        <taxon>Paramecium</taxon>
    </lineage>
</organism>
<gene>
    <name evidence="3" type="ORF">GSPATT00027942001</name>
</gene>
<sequence length="615" mass="72506">MFQYNINELLELPNSLKGQNYSDEDIKQFQKLLYSLIIRFRQIINEKNQSISTIVEQIQQTIQYWEHRILNRLRSLARNNLSFSSYANKERIFLFQFEQIIEAYSEKQKLFQDETQDEILSSFLKQDLEIISKQCAVEIKYFDTHLPYRFKLFQESNRVSNQQKPIQKPNICILGLTKTGKSTLLNILINPENITISDNGNRKHFSTIDKQKGIQISQTCESETKSTFDREIDDFVFTDTPGFEDTDRENRLINQIKIFSQLQRSPQLIFLILIDGSKLCENKNELYSTIEHINLFFGDKLFESKLENFIIPVFNRLESNTMDYIKKIWNIQIEANCCNEKISYFLKAIKNRIDNQRYIQLLNASNFIDEIELKDLIQQKQKYQDQITQLINDNKISEQLGYLNKQAIQLQKQIDIKSNQSPQINYELLQGIKSNILDLSRQLQNEQIQQQAKIAFILELNAEMKESYDIILTYQDEICQCLLTQVTDVIINNLLNNHSRKVDDVINLCSLISNIIENYKSSENISVFAFFDQIIQQFINLFKNQILVMDLIDKLKSVNNLSQFINNGQKIQNISVQYLEDELELIKKSSTSLRFEVQQQIKKNWNIFFKTNKIG</sequence>
<dbReference type="RefSeq" id="XP_001424307.1">
    <property type="nucleotide sequence ID" value="XM_001424270.1"/>
</dbReference>
<dbReference type="InterPro" id="IPR027417">
    <property type="entry name" value="P-loop_NTPase"/>
</dbReference>
<dbReference type="GeneID" id="5010090"/>
<protein>
    <recommendedName>
        <fullName evidence="2">G domain-containing protein</fullName>
    </recommendedName>
</protein>
<name>A0BEE2_PARTE</name>
<keyword evidence="1" id="KW-0175">Coiled coil</keyword>
<dbReference type="KEGG" id="ptm:GSPATT00027942001"/>
<dbReference type="GO" id="GO:0005525">
    <property type="term" value="F:GTP binding"/>
    <property type="evidence" value="ECO:0007669"/>
    <property type="project" value="InterPro"/>
</dbReference>
<feature type="coiled-coil region" evidence="1">
    <location>
        <begin position="373"/>
        <end position="400"/>
    </location>
</feature>
<reference evidence="3 4" key="1">
    <citation type="journal article" date="2006" name="Nature">
        <title>Global trends of whole-genome duplications revealed by the ciliate Paramecium tetraurelia.</title>
        <authorList>
            <consortium name="Genoscope"/>
            <person name="Aury J.-M."/>
            <person name="Jaillon O."/>
            <person name="Duret L."/>
            <person name="Noel B."/>
            <person name="Jubin C."/>
            <person name="Porcel B.M."/>
            <person name="Segurens B."/>
            <person name="Daubin V."/>
            <person name="Anthouard V."/>
            <person name="Aiach N."/>
            <person name="Arnaiz O."/>
            <person name="Billaut A."/>
            <person name="Beisson J."/>
            <person name="Blanc I."/>
            <person name="Bouhouche K."/>
            <person name="Camara F."/>
            <person name="Duharcourt S."/>
            <person name="Guigo R."/>
            <person name="Gogendeau D."/>
            <person name="Katinka M."/>
            <person name="Keller A.-M."/>
            <person name="Kissmehl R."/>
            <person name="Klotz C."/>
            <person name="Koll F."/>
            <person name="Le Moue A."/>
            <person name="Lepere C."/>
            <person name="Malinsky S."/>
            <person name="Nowacki M."/>
            <person name="Nowak J.K."/>
            <person name="Plattner H."/>
            <person name="Poulain J."/>
            <person name="Ruiz F."/>
            <person name="Serrano V."/>
            <person name="Zagulski M."/>
            <person name="Dessen P."/>
            <person name="Betermier M."/>
            <person name="Weissenbach J."/>
            <person name="Scarpelli C."/>
            <person name="Schachter V."/>
            <person name="Sperling L."/>
            <person name="Meyer E."/>
            <person name="Cohen J."/>
            <person name="Wincker P."/>
        </authorList>
    </citation>
    <scope>NUCLEOTIDE SEQUENCE [LARGE SCALE GENOMIC DNA]</scope>
    <source>
        <strain evidence="3 4">Stock d4-2</strain>
    </source>
</reference>
<dbReference type="InParanoid" id="A0BEE2"/>
<dbReference type="SUPFAM" id="SSF52540">
    <property type="entry name" value="P-loop containing nucleoside triphosphate hydrolases"/>
    <property type="match status" value="1"/>
</dbReference>
<evidence type="ECO:0000313" key="4">
    <source>
        <dbReference type="Proteomes" id="UP000000600"/>
    </source>
</evidence>
<evidence type="ECO:0000259" key="2">
    <source>
        <dbReference type="Pfam" id="PF01926"/>
    </source>
</evidence>
<dbReference type="OrthoDB" id="311628at2759"/>
<dbReference type="InterPro" id="IPR006073">
    <property type="entry name" value="GTP-bd"/>
</dbReference>
<feature type="domain" description="G" evidence="2">
    <location>
        <begin position="171"/>
        <end position="290"/>
    </location>
</feature>
<evidence type="ECO:0000313" key="3">
    <source>
        <dbReference type="EMBL" id="CAK56909.1"/>
    </source>
</evidence>
<evidence type="ECO:0000256" key="1">
    <source>
        <dbReference type="SAM" id="Coils"/>
    </source>
</evidence>
<dbReference type="EMBL" id="CT867989">
    <property type="protein sequence ID" value="CAK56909.1"/>
    <property type="molecule type" value="Genomic_DNA"/>
</dbReference>
<dbReference type="HOGENOM" id="CLU_026064_0_0_1"/>
<proteinExistence type="predicted"/>
<dbReference type="AlphaFoldDB" id="A0BEE2"/>
<dbReference type="Pfam" id="PF01926">
    <property type="entry name" value="MMR_HSR1"/>
    <property type="match status" value="1"/>
</dbReference>
<dbReference type="Gene3D" id="3.40.50.300">
    <property type="entry name" value="P-loop containing nucleotide triphosphate hydrolases"/>
    <property type="match status" value="1"/>
</dbReference>
<dbReference type="OMA" id="QFEYNDF"/>
<keyword evidence="4" id="KW-1185">Reference proteome</keyword>
<dbReference type="Proteomes" id="UP000000600">
    <property type="component" value="Unassembled WGS sequence"/>
</dbReference>